<dbReference type="InterPro" id="IPR031311">
    <property type="entry name" value="CHIT_BIND_RR_consensus"/>
</dbReference>
<dbReference type="Proteomes" id="UP000479000">
    <property type="component" value="Unassembled WGS sequence"/>
</dbReference>
<organism evidence="4 5">
    <name type="scientific">Nesidiocoris tenuis</name>
    <dbReference type="NCBI Taxonomy" id="355587"/>
    <lineage>
        <taxon>Eukaryota</taxon>
        <taxon>Metazoa</taxon>
        <taxon>Ecdysozoa</taxon>
        <taxon>Arthropoda</taxon>
        <taxon>Hexapoda</taxon>
        <taxon>Insecta</taxon>
        <taxon>Pterygota</taxon>
        <taxon>Neoptera</taxon>
        <taxon>Paraneoptera</taxon>
        <taxon>Hemiptera</taxon>
        <taxon>Heteroptera</taxon>
        <taxon>Panheteroptera</taxon>
        <taxon>Cimicomorpha</taxon>
        <taxon>Miridae</taxon>
        <taxon>Dicyphina</taxon>
        <taxon>Nesidiocoris</taxon>
    </lineage>
</organism>
<reference evidence="4 5" key="1">
    <citation type="submission" date="2020-02" db="EMBL/GenBank/DDBJ databases">
        <authorList>
            <person name="Ferguson B K."/>
        </authorList>
    </citation>
    <scope>NUCLEOTIDE SEQUENCE [LARGE SCALE GENOMIC DNA]</scope>
</reference>
<evidence type="ECO:0000313" key="4">
    <source>
        <dbReference type="EMBL" id="CAB0010788.1"/>
    </source>
</evidence>
<sequence>MVSSMSRIKNFKQLVPTTRTVMFLPILPECENDHSSRQLLFGGTNNFSDFVLVPLFIVSVRAKIDGSAAEGLMQIQRVLELSSEIAKAEDATVPDGSTAESKVTGKRESYALPDNLLLLVNNHIHGSEANNGNYQQGSYVTPVPDQSSFSSPGPAYGQQEPNSIQYQNEQLAQSHRYGAPIHVQPFRVPEHQSQGHAVAQQQYIAHPSPQEPLQQHHEQLQYGQKILQQDQQQYTAPQQYQQLYQVFKTSNQQYSDEGVPQSFAAYFAHPTNGLQVPPALTSQQHEYPTGPPTQLSSAAQAYDANPQQHYTIAAQQAAVSQHGQQVHPKQMLFVGDEHVPDTRIKSTYTPPNPHSDKYKDFPSSGQQSKPIPPPTSTMTFASAMPPVSQPVTHVSQPILTTSNAVNPLTSGQAADYDDDEFIKYDFGYRVSDSEHKVEFGKTESKKDGVTKGSYHVLLPDGRLQVVKYWSDHTGYHTDISYTVPGAGDMCVLLRVLNRTVCMERNIEPTEVILFKSREDPSRTAQSINHTAIRKLTSSSDSSRRRQVLYLNVRIWIICALQRSRPRTIICINYLPIHARAPEQIELKMMNILLAIASLMMAAVAAEPPVYHNDISSSYGAPSHGSFGGYGGGGYESYGGHDDYSHHHEEHHESDGRLLFICICQAQERAKPYEFGYAVKDPHHGTDFGQQESSDGHNVKGSYRVLLPDGRVQIVTYHADWKTGFHADVKYEGEARYPEPQHHESGGYHYPAPSHGYSDGGSYGGYKRLKLLFEANQDNLLLKKTHGRRFGHQYFTELMVIKCRQGLQSTFPITTALSVPEERITSKPTFCAGTTTTTFLRRTTCRPCRTLGRSSPLVSSKLFLVFNFT</sequence>
<dbReference type="PANTHER" id="PTHR12236">
    <property type="entry name" value="STRUCTURAL CONTITUENT OF CUTICLE"/>
    <property type="match status" value="1"/>
</dbReference>
<gene>
    <name evidence="4" type="ORF">NTEN_LOCUS15790</name>
</gene>
<feature type="region of interest" description="Disordered" evidence="3">
    <location>
        <begin position="342"/>
        <end position="375"/>
    </location>
</feature>
<protein>
    <recommendedName>
        <fullName evidence="6">Pro-resilin</fullName>
    </recommendedName>
</protein>
<dbReference type="AlphaFoldDB" id="A0A6H5H424"/>
<dbReference type="PROSITE" id="PS00233">
    <property type="entry name" value="CHIT_BIND_RR_1"/>
    <property type="match status" value="1"/>
</dbReference>
<evidence type="ECO:0000256" key="1">
    <source>
        <dbReference type="ARBA" id="ARBA00022460"/>
    </source>
</evidence>
<keyword evidence="5" id="KW-1185">Reference proteome</keyword>
<dbReference type="InterPro" id="IPR051217">
    <property type="entry name" value="Insect_Cuticle_Struc_Prot"/>
</dbReference>
<name>A0A6H5H424_9HEMI</name>
<feature type="compositionally biased region" description="Polar residues" evidence="3">
    <location>
        <begin position="129"/>
        <end position="151"/>
    </location>
</feature>
<dbReference type="GO" id="GO:0005615">
    <property type="term" value="C:extracellular space"/>
    <property type="evidence" value="ECO:0007669"/>
    <property type="project" value="TreeGrafter"/>
</dbReference>
<dbReference type="Pfam" id="PF00379">
    <property type="entry name" value="Chitin_bind_4"/>
    <property type="match status" value="2"/>
</dbReference>
<dbReference type="PANTHER" id="PTHR12236:SF79">
    <property type="entry name" value="CUTICULAR PROTEIN 50CB-RELATED"/>
    <property type="match status" value="1"/>
</dbReference>
<evidence type="ECO:0000313" key="5">
    <source>
        <dbReference type="Proteomes" id="UP000479000"/>
    </source>
</evidence>
<evidence type="ECO:0008006" key="6">
    <source>
        <dbReference type="Google" id="ProtNLM"/>
    </source>
</evidence>
<proteinExistence type="predicted"/>
<dbReference type="InterPro" id="IPR000618">
    <property type="entry name" value="Insect_cuticle"/>
</dbReference>
<dbReference type="GO" id="GO:0042302">
    <property type="term" value="F:structural constituent of cuticle"/>
    <property type="evidence" value="ECO:0007669"/>
    <property type="project" value="UniProtKB-UniRule"/>
</dbReference>
<feature type="region of interest" description="Disordered" evidence="3">
    <location>
        <begin position="129"/>
        <end position="160"/>
    </location>
</feature>
<dbReference type="PROSITE" id="PS51155">
    <property type="entry name" value="CHIT_BIND_RR_2"/>
    <property type="match status" value="2"/>
</dbReference>
<evidence type="ECO:0000256" key="3">
    <source>
        <dbReference type="SAM" id="MobiDB-lite"/>
    </source>
</evidence>
<dbReference type="GO" id="GO:0031012">
    <property type="term" value="C:extracellular matrix"/>
    <property type="evidence" value="ECO:0007669"/>
    <property type="project" value="TreeGrafter"/>
</dbReference>
<dbReference type="EMBL" id="CADCXU010023269">
    <property type="protein sequence ID" value="CAB0010788.1"/>
    <property type="molecule type" value="Genomic_DNA"/>
</dbReference>
<keyword evidence="1 2" id="KW-0193">Cuticle</keyword>
<evidence type="ECO:0000256" key="2">
    <source>
        <dbReference type="PROSITE-ProRule" id="PRU00497"/>
    </source>
</evidence>
<dbReference type="OrthoDB" id="6425109at2759"/>
<accession>A0A6H5H424</accession>